<gene>
    <name evidence="2" type="ORF">ACFOWZ_27695</name>
</gene>
<keyword evidence="3" id="KW-1185">Reference proteome</keyword>
<feature type="region of interest" description="Disordered" evidence="1">
    <location>
        <begin position="589"/>
        <end position="613"/>
    </location>
</feature>
<evidence type="ECO:0000313" key="3">
    <source>
        <dbReference type="Proteomes" id="UP001595690"/>
    </source>
</evidence>
<evidence type="ECO:0000256" key="1">
    <source>
        <dbReference type="SAM" id="MobiDB-lite"/>
    </source>
</evidence>
<dbReference type="Gene3D" id="3.90.176.10">
    <property type="entry name" value="Toxin ADP-ribosyltransferase, Chain A, domain 1"/>
    <property type="match status" value="1"/>
</dbReference>
<comment type="caution">
    <text evidence="2">The sequence shown here is derived from an EMBL/GenBank/DDBJ whole genome shotgun (WGS) entry which is preliminary data.</text>
</comment>
<name>A0ABV8BZV8_9PSEU</name>
<dbReference type="EMBL" id="JBHRZI010000023">
    <property type="protein sequence ID" value="MFC3895280.1"/>
    <property type="molecule type" value="Genomic_DNA"/>
</dbReference>
<accession>A0ABV8BZV8</accession>
<reference evidence="3" key="1">
    <citation type="journal article" date="2019" name="Int. J. Syst. Evol. Microbiol.">
        <title>The Global Catalogue of Microorganisms (GCM) 10K type strain sequencing project: providing services to taxonomists for standard genome sequencing and annotation.</title>
        <authorList>
            <consortium name="The Broad Institute Genomics Platform"/>
            <consortium name="The Broad Institute Genome Sequencing Center for Infectious Disease"/>
            <person name="Wu L."/>
            <person name="Ma J."/>
        </authorList>
    </citation>
    <scope>NUCLEOTIDE SEQUENCE [LARGE SCALE GENOMIC DNA]</scope>
    <source>
        <strain evidence="3">CGMCC 4.7405</strain>
    </source>
</reference>
<dbReference type="Proteomes" id="UP001595690">
    <property type="component" value="Unassembled WGS sequence"/>
</dbReference>
<proteinExistence type="predicted"/>
<feature type="compositionally biased region" description="Low complexity" evidence="1">
    <location>
        <begin position="591"/>
        <end position="604"/>
    </location>
</feature>
<organism evidence="2 3">
    <name type="scientific">Lentzea rhizosphaerae</name>
    <dbReference type="NCBI Taxonomy" id="2041025"/>
    <lineage>
        <taxon>Bacteria</taxon>
        <taxon>Bacillati</taxon>
        <taxon>Actinomycetota</taxon>
        <taxon>Actinomycetes</taxon>
        <taxon>Pseudonocardiales</taxon>
        <taxon>Pseudonocardiaceae</taxon>
        <taxon>Lentzea</taxon>
    </lineage>
</organism>
<sequence>MSAPATSARSAHPSSPAAGVLLAEQCGPHVLLRRRDETPRETAVLSTIPAVPGNVLFLASSGAHRHPALYDTIKDRLATLRSSSEGATLEAAWLGVSDLGHAQGTCGPWLKGVADDCGLDVLAPDGPLTAGRGIGLYVNRTTGGTGWRRFGPGCSGAVVVSSRFPVPAWEYELPHSPVVAQGAVAECVPAGLAIRPEGSSPAGLGDPAFGVPLNPRIPKLIVGAVTPAAVAEIISRLSAEVRADLLVVPAALPVTAPEWSRTLARLLGRPVTITTGLQVLGKGGLHTVVPDASVTEPLTPLATMLRQSPGGEPPQVIDVAPAPAGWQPDGAHRYRLLSSLDVVAEVVPGGVHVLLDGEQSAVATRFDPKWWTLAIGAHGREVTERELDAARLLIDQFGPAHRRASRLRPLGTFDPAAIAALESRAWSLRGQETAAPPPRFVHGVDSRPEVERTAGLAAVTPAPVKAISVSASVAPPAPMAPPVSAPVVPPASVAPPMPASAAPTPTPVAPMPVAPPPVLTPPVPVSTSTGPAQQPVAPQRPETIAAPVTTDQVVHEPLATAQTTAAHTTSEPAAAPLAITPPLPIVTVSGPATPAAPEPASTEPPQEPLEAPATPRRAVVIEFADRSSTTAEQSRLAVSAGAQYTEALAAVNVGLSAWPMLRPEAKADYVAVCLLLGKGAAGAVALNEALADGAPEPFDGYLACLTSGLRRLPTHRKVVLRQHELHGGQPHPVGSVLMEPGFLSASAQLDVTTPGADLDVLIWPATARRTSELFMGRAFEETVFRGGCRLKVLGLRVDESEQDGDVRRPEQALLARELLPGEDPADALARDEVALAKLDQAWRTRRAVVARLVDDEDHVARLTTPMAEVTS</sequence>
<evidence type="ECO:0000313" key="2">
    <source>
        <dbReference type="EMBL" id="MFC3895280.1"/>
    </source>
</evidence>
<dbReference type="RefSeq" id="WP_382376826.1">
    <property type="nucleotide sequence ID" value="NZ_JBHRZI010000023.1"/>
</dbReference>
<protein>
    <submittedName>
        <fullName evidence="2">Uncharacterized protein</fullName>
    </submittedName>
</protein>